<dbReference type="SUPFAM" id="SSF55008">
    <property type="entry name" value="HMA, heavy metal-associated domain"/>
    <property type="match status" value="1"/>
</dbReference>
<dbReference type="EMBL" id="VAJB01000023">
    <property type="protein sequence ID" value="TRB73579.1"/>
    <property type="molecule type" value="Genomic_DNA"/>
</dbReference>
<accession>A0A249A2W2</accession>
<dbReference type="InterPro" id="IPR036163">
    <property type="entry name" value="HMA_dom_sf"/>
</dbReference>
<sequence>MKKYIATMLLAFGLVHSSYAQEKTAQIETKQAEKTVVLHIPEMYCQLCVYLVNKELRAVEGVISTKASMKERKATVVVKESVDNQALIQAVGNLKYTAKVIE</sequence>
<dbReference type="AlphaFoldDB" id="A0A249A2W2"/>
<dbReference type="STRING" id="75985.WC39_13555"/>
<keyword evidence="1" id="KW-0732">Signal</keyword>
<dbReference type="EMBL" id="UGPN01000002">
    <property type="protein sequence ID" value="STY59788.1"/>
    <property type="molecule type" value="Genomic_DNA"/>
</dbReference>
<dbReference type="Gene3D" id="3.30.70.100">
    <property type="match status" value="1"/>
</dbReference>
<evidence type="ECO:0000313" key="4">
    <source>
        <dbReference type="EMBL" id="TRB35941.1"/>
    </source>
</evidence>
<keyword evidence="8" id="KW-1185">Reference proteome</keyword>
<reference evidence="3 6" key="1">
    <citation type="submission" date="2018-06" db="EMBL/GenBank/DDBJ databases">
        <authorList>
            <consortium name="Pathogen Informatics"/>
            <person name="Doyle S."/>
        </authorList>
    </citation>
    <scope>NUCLEOTIDE SEQUENCE [LARGE SCALE GENOMIC DNA]</scope>
    <source>
        <strain evidence="3 6">NCTC10638</strain>
    </source>
</reference>
<evidence type="ECO:0000313" key="8">
    <source>
        <dbReference type="Proteomes" id="UP000318394"/>
    </source>
</evidence>
<dbReference type="EMBL" id="VAJI01000024">
    <property type="protein sequence ID" value="TRB35941.1"/>
    <property type="molecule type" value="Genomic_DNA"/>
</dbReference>
<dbReference type="Proteomes" id="UP000254802">
    <property type="component" value="Unassembled WGS sequence"/>
</dbReference>
<evidence type="ECO:0000313" key="6">
    <source>
        <dbReference type="Proteomes" id="UP000254802"/>
    </source>
</evidence>
<dbReference type="GeneID" id="67370364"/>
<dbReference type="KEGG" id="mhay:VK67_13560"/>
<reference evidence="7 8" key="2">
    <citation type="journal article" date="2019" name="Vet. Microbiol.">
        <title>Genetic characterization of susceptible and multi-drug resistant Mannheimia haemolytica isolated from high-risk stocker calves prior to and after antimicrobial metaphylaxis.</title>
        <authorList>
            <person name="Snyder E.R."/>
            <person name="Alvarez-Narvaez S."/>
            <person name="Credille B.C."/>
        </authorList>
    </citation>
    <scope>NUCLEOTIDE SEQUENCE [LARGE SCALE GENOMIC DNA]</scope>
    <source>
        <strain evidence="5 7">UGA-R5-128-1</strain>
        <strain evidence="4 8">UGA-R7-163-1</strain>
    </source>
</reference>
<dbReference type="OrthoDB" id="5689309at2"/>
<evidence type="ECO:0000313" key="5">
    <source>
        <dbReference type="EMBL" id="TRB73579.1"/>
    </source>
</evidence>
<dbReference type="Proteomes" id="UP000318394">
    <property type="component" value="Unassembled WGS sequence"/>
</dbReference>
<organism evidence="5 7">
    <name type="scientific">Mannheimia haemolytica</name>
    <name type="common">Pasteurella haemolytica</name>
    <dbReference type="NCBI Taxonomy" id="75985"/>
    <lineage>
        <taxon>Bacteria</taxon>
        <taxon>Pseudomonadati</taxon>
        <taxon>Pseudomonadota</taxon>
        <taxon>Gammaproteobacteria</taxon>
        <taxon>Pasteurellales</taxon>
        <taxon>Pasteurellaceae</taxon>
        <taxon>Mannheimia</taxon>
    </lineage>
</organism>
<feature type="domain" description="HMA" evidence="2">
    <location>
        <begin position="34"/>
        <end position="99"/>
    </location>
</feature>
<dbReference type="RefSeq" id="WP_006249751.1">
    <property type="nucleotide sequence ID" value="NZ_CP011098.1"/>
</dbReference>
<dbReference type="Pfam" id="PF00403">
    <property type="entry name" value="HMA"/>
    <property type="match status" value="1"/>
</dbReference>
<name>A0A249A2W2_MANHA</name>
<protein>
    <submittedName>
        <fullName evidence="3">Copper exporting ATPase</fullName>
    </submittedName>
    <submittedName>
        <fullName evidence="5">Heavy-metal-associated domain-containing protein</fullName>
    </submittedName>
</protein>
<evidence type="ECO:0000256" key="1">
    <source>
        <dbReference type="SAM" id="SignalP"/>
    </source>
</evidence>
<feature type="signal peptide" evidence="1">
    <location>
        <begin position="1"/>
        <end position="20"/>
    </location>
</feature>
<dbReference type="CDD" id="cd00371">
    <property type="entry name" value="HMA"/>
    <property type="match status" value="1"/>
</dbReference>
<dbReference type="Proteomes" id="UP000315164">
    <property type="component" value="Unassembled WGS sequence"/>
</dbReference>
<dbReference type="GO" id="GO:0046872">
    <property type="term" value="F:metal ion binding"/>
    <property type="evidence" value="ECO:0007669"/>
    <property type="project" value="InterPro"/>
</dbReference>
<dbReference type="InterPro" id="IPR006121">
    <property type="entry name" value="HMA_dom"/>
</dbReference>
<evidence type="ECO:0000313" key="7">
    <source>
        <dbReference type="Proteomes" id="UP000315164"/>
    </source>
</evidence>
<dbReference type="PROSITE" id="PS50846">
    <property type="entry name" value="HMA_2"/>
    <property type="match status" value="1"/>
</dbReference>
<feature type="chain" id="PRO_5044570333" evidence="1">
    <location>
        <begin position="21"/>
        <end position="102"/>
    </location>
</feature>
<evidence type="ECO:0000259" key="2">
    <source>
        <dbReference type="PROSITE" id="PS50846"/>
    </source>
</evidence>
<dbReference type="KEGG" id="mhaq:WC39_13555"/>
<gene>
    <name evidence="5" type="ORF">FEA53_10130</name>
    <name evidence="4" type="ORF">FEB89_10230</name>
    <name evidence="3" type="ORF">NCTC10638_00969</name>
</gene>
<evidence type="ECO:0000313" key="3">
    <source>
        <dbReference type="EMBL" id="STY59788.1"/>
    </source>
</evidence>
<proteinExistence type="predicted"/>